<proteinExistence type="predicted"/>
<protein>
    <submittedName>
        <fullName evidence="1">Uncharacterized protein</fullName>
    </submittedName>
</protein>
<name>A0A172ZDF6_9BACL</name>
<dbReference type="Proteomes" id="UP000078148">
    <property type="component" value="Chromosome"/>
</dbReference>
<organism evidence="1 2">
    <name type="scientific">Paenibacillus bovis</name>
    <dbReference type="NCBI Taxonomy" id="1616788"/>
    <lineage>
        <taxon>Bacteria</taxon>
        <taxon>Bacillati</taxon>
        <taxon>Bacillota</taxon>
        <taxon>Bacilli</taxon>
        <taxon>Bacillales</taxon>
        <taxon>Paenibacillaceae</taxon>
        <taxon>Paenibacillus</taxon>
    </lineage>
</organism>
<evidence type="ECO:0000313" key="1">
    <source>
        <dbReference type="EMBL" id="ANF95694.1"/>
    </source>
</evidence>
<reference evidence="2" key="1">
    <citation type="submission" date="2015-10" db="EMBL/GenBank/DDBJ databases">
        <title>Genome of Paenibacillus bovis sp. nov.</title>
        <authorList>
            <person name="Wu Z."/>
            <person name="Gao C."/>
            <person name="Liu Z."/>
            <person name="Zheng H."/>
        </authorList>
    </citation>
    <scope>NUCLEOTIDE SEQUENCE [LARGE SCALE GENOMIC DNA]</scope>
    <source>
        <strain evidence="2">BD3526</strain>
    </source>
</reference>
<accession>A0A172ZDF6</accession>
<evidence type="ECO:0000313" key="2">
    <source>
        <dbReference type="Proteomes" id="UP000078148"/>
    </source>
</evidence>
<dbReference type="KEGG" id="pbv:AR543_06570"/>
<keyword evidence="2" id="KW-1185">Reference proteome</keyword>
<dbReference type="AlphaFoldDB" id="A0A172ZDF6"/>
<sequence length="59" mass="6874">MASSGIAVLQLPRAPLSLFILGTKCKQMINEDDYFGKKLSFYVFMIFFYQKQKMPVRFS</sequence>
<reference evidence="1 2" key="2">
    <citation type="journal article" date="2016" name="Int. J. Syst. Evol. Microbiol.">
        <title>Paenibacillus bovis sp. nov., isolated from raw yak (Bos grunniens) milk.</title>
        <authorList>
            <person name="Gao C."/>
            <person name="Han J."/>
            <person name="Liu Z."/>
            <person name="Xu X."/>
            <person name="Hang F."/>
            <person name="Wu Z."/>
        </authorList>
    </citation>
    <scope>NUCLEOTIDE SEQUENCE [LARGE SCALE GENOMIC DNA]</scope>
    <source>
        <strain evidence="1 2">BD3526</strain>
    </source>
</reference>
<dbReference type="EMBL" id="CP013023">
    <property type="protein sequence ID" value="ANF95694.1"/>
    <property type="molecule type" value="Genomic_DNA"/>
</dbReference>
<gene>
    <name evidence="1" type="ORF">AR543_06570</name>
</gene>